<dbReference type="AlphaFoldDB" id="A0A220VBP5"/>
<comment type="similarity">
    <text evidence="7">Belongs to the BamA family.</text>
</comment>
<evidence type="ECO:0000256" key="7">
    <source>
        <dbReference type="HAMAP-Rule" id="MF_01430"/>
    </source>
</evidence>
<dbReference type="Proteomes" id="UP000242175">
    <property type="component" value="Chromosome large"/>
</dbReference>
<organism evidence="10 11">
    <name type="scientific">Paraphotobacterium marinum</name>
    <dbReference type="NCBI Taxonomy" id="1755811"/>
    <lineage>
        <taxon>Bacteria</taxon>
        <taxon>Pseudomonadati</taxon>
        <taxon>Pseudomonadota</taxon>
        <taxon>Gammaproteobacteria</taxon>
        <taxon>Vibrionales</taxon>
        <taxon>Vibrionaceae</taxon>
        <taxon>Paraphotobacterium</taxon>
    </lineage>
</organism>
<feature type="domain" description="POTRA" evidence="9">
    <location>
        <begin position="24"/>
        <end position="91"/>
    </location>
</feature>
<feature type="domain" description="POTRA" evidence="9">
    <location>
        <begin position="349"/>
        <end position="423"/>
    </location>
</feature>
<dbReference type="InterPro" id="IPR034746">
    <property type="entry name" value="POTRA"/>
</dbReference>
<evidence type="ECO:0000256" key="6">
    <source>
        <dbReference type="ARBA" id="ARBA00023237"/>
    </source>
</evidence>
<dbReference type="KEGG" id="pmai:CF386_01385"/>
<dbReference type="GO" id="GO:0051205">
    <property type="term" value="P:protein insertion into membrane"/>
    <property type="evidence" value="ECO:0007669"/>
    <property type="project" value="UniProtKB-UniRule"/>
</dbReference>
<keyword evidence="5 7" id="KW-0472">Membrane</keyword>
<dbReference type="InterPro" id="IPR000184">
    <property type="entry name" value="Bac_surfAg_D15"/>
</dbReference>
<dbReference type="NCBIfam" id="TIGR03303">
    <property type="entry name" value="OM_YaeT"/>
    <property type="match status" value="1"/>
</dbReference>
<keyword evidence="7" id="KW-0732">Signal</keyword>
<accession>A0A220VBP5</accession>
<proteinExistence type="inferred from homology"/>
<keyword evidence="11" id="KW-1185">Reference proteome</keyword>
<feature type="domain" description="POTRA" evidence="9">
    <location>
        <begin position="92"/>
        <end position="172"/>
    </location>
</feature>
<dbReference type="Pfam" id="PF07244">
    <property type="entry name" value="POTRA"/>
    <property type="match status" value="5"/>
</dbReference>
<sequence length="802" mass="90108" precursor="true">MVMKNVILTGALLSSTAIYANSNFKINSIEFIGLERISQKAALAELPLKKGDYFNVSESSKIIKALYDTGNYSSIDLSSKNNNLIISVKENPIIANIEISGNKAIKSEMIKDNLKKSGVVVGSPLDQSKIDQIDAGLEDFYYSVGNFDATVKAVVTNLPRNRVNLNFVFIEGLSSRIKEINFIGNTVFTTQEIKDNLKLQSDVPWWNFVSDEKYKQQSLSDDIKTIDKMYKRKGYLKFKITQNKVSISPDKKGVYITLKFDEGKKYTVTDVTYSGDLKALGGVSKLKSELPFKLNKIYNGDLVDIYKRQLKRKLNNQGFSNSRVQVYPIFNDVNNSVVLNFNIQQGQRSYVRQVIFQGNSETKDTVIRRELPQMEGTWYNENKVQLGKRKLNQLGYFKQVDTKTQKVPNSPDQVDVVYDVQENNTGAFNFGIGYGTETKGMFKAGVNERNFLGTGYKVGLNGQTDAYNKSLSLDVMNPYFTLDGVSLGGNIHFTKFTNPNNDDGNSDYNYTNFGLSTTLGIPVSENNRLNFTLGYEHYDISNIPNFWQYRDTILQNESGPLNQEIVDAFSTNDYSVGVGFTHNTLNNPQQPTNGNKQAINFTVSLPNSSYKYYTMYLSSDNYFPLNEKQNWVFYLNFNGGYGTGYGGSTLPFYRWYSLGGSSLPGFGYNQVGPRGIQYDPKTGGYTNLTDSFTGGNALYAGKISLITPTPILSEKYQRDVRTQVFVAAGNVWNTQYKAPTNNVVNNSDYYDYSDPWAVRVSTGVQLTWFSPIAPLSFTFAKALKSYPGDDESFFSFDISTGF</sequence>
<reference evidence="10 11" key="1">
    <citation type="journal article" date="2016" name="Int. J. Syst. Evol. Microbiol.">
        <title>Paraphotobacterium marinum gen. nov., sp. nov., a member of the family Vibrionaceae, isolated from surface seawater.</title>
        <authorList>
            <person name="Huang Z."/>
            <person name="Dong C."/>
            <person name="Shao Z."/>
        </authorList>
    </citation>
    <scope>NUCLEOTIDE SEQUENCE [LARGE SCALE GENOMIC DNA]</scope>
    <source>
        <strain evidence="10 11">NSCS20N07D</strain>
    </source>
</reference>
<protein>
    <recommendedName>
        <fullName evidence="7 8">Outer membrane protein assembly factor BamA</fullName>
    </recommendedName>
</protein>
<keyword evidence="3 7" id="KW-0812">Transmembrane</keyword>
<dbReference type="PROSITE" id="PS51779">
    <property type="entry name" value="POTRA"/>
    <property type="match status" value="4"/>
</dbReference>
<keyword evidence="2 7" id="KW-1134">Transmembrane beta strand</keyword>
<evidence type="ECO:0000256" key="5">
    <source>
        <dbReference type="ARBA" id="ARBA00023136"/>
    </source>
</evidence>
<dbReference type="InterPro" id="IPR010827">
    <property type="entry name" value="BamA/TamA_POTRA"/>
</dbReference>
<feature type="domain" description="POTRA" evidence="9">
    <location>
        <begin position="175"/>
        <end position="263"/>
    </location>
</feature>
<dbReference type="GO" id="GO:0043165">
    <property type="term" value="P:Gram-negative-bacterium-type cell outer membrane assembly"/>
    <property type="evidence" value="ECO:0007669"/>
    <property type="project" value="UniProtKB-UniRule"/>
</dbReference>
<feature type="chain" id="PRO_5013416176" description="Outer membrane protein assembly factor BamA" evidence="7">
    <location>
        <begin position="21"/>
        <end position="802"/>
    </location>
</feature>
<evidence type="ECO:0000256" key="4">
    <source>
        <dbReference type="ARBA" id="ARBA00022737"/>
    </source>
</evidence>
<comment type="subunit">
    <text evidence="7">Part of the Bam complex.</text>
</comment>
<keyword evidence="6 7" id="KW-0998">Cell outer membrane</keyword>
<evidence type="ECO:0000256" key="1">
    <source>
        <dbReference type="ARBA" id="ARBA00004370"/>
    </source>
</evidence>
<gene>
    <name evidence="7 10" type="primary">bamA</name>
    <name evidence="10" type="ORF">CF386_01385</name>
</gene>
<dbReference type="OrthoDB" id="9803054at2"/>
<dbReference type="PIRSF" id="PIRSF006076">
    <property type="entry name" value="OM_assembly_OMP85"/>
    <property type="match status" value="1"/>
</dbReference>
<dbReference type="GO" id="GO:0009279">
    <property type="term" value="C:cell outer membrane"/>
    <property type="evidence" value="ECO:0007669"/>
    <property type="project" value="UniProtKB-SubCell"/>
</dbReference>
<dbReference type="Gene3D" id="2.40.160.50">
    <property type="entry name" value="membrane protein fhac: a member of the omp85/tpsb transporter family"/>
    <property type="match status" value="1"/>
</dbReference>
<dbReference type="EMBL" id="CP022355">
    <property type="protein sequence ID" value="ASK77817.1"/>
    <property type="molecule type" value="Genomic_DNA"/>
</dbReference>
<evidence type="ECO:0000313" key="10">
    <source>
        <dbReference type="EMBL" id="ASK77817.1"/>
    </source>
</evidence>
<keyword evidence="4 7" id="KW-0677">Repeat</keyword>
<evidence type="ECO:0000256" key="3">
    <source>
        <dbReference type="ARBA" id="ARBA00022692"/>
    </source>
</evidence>
<dbReference type="RefSeq" id="WP_089072727.1">
    <property type="nucleotide sequence ID" value="NZ_CBCSAM010000015.1"/>
</dbReference>
<evidence type="ECO:0000259" key="9">
    <source>
        <dbReference type="PROSITE" id="PS51779"/>
    </source>
</evidence>
<comment type="function">
    <text evidence="7">Part of the outer membrane protein assembly complex, which is involved in assembly and insertion of beta-barrel proteins into the outer membrane.</text>
</comment>
<dbReference type="InterPro" id="IPR023707">
    <property type="entry name" value="OM_assembly_BamA"/>
</dbReference>
<evidence type="ECO:0000256" key="8">
    <source>
        <dbReference type="NCBIfam" id="TIGR03303"/>
    </source>
</evidence>
<comment type="subcellular location">
    <subcellularLocation>
        <location evidence="7">Cell outer membrane</location>
    </subcellularLocation>
    <subcellularLocation>
        <location evidence="1">Membrane</location>
    </subcellularLocation>
</comment>
<dbReference type="HAMAP" id="MF_01430">
    <property type="entry name" value="OM_assembly_BamA"/>
    <property type="match status" value="1"/>
</dbReference>
<dbReference type="Pfam" id="PF01103">
    <property type="entry name" value="Omp85"/>
    <property type="match status" value="1"/>
</dbReference>
<feature type="signal peptide" evidence="7">
    <location>
        <begin position="1"/>
        <end position="20"/>
    </location>
</feature>
<name>A0A220VBP5_9GAMM</name>
<dbReference type="Gene3D" id="3.10.20.310">
    <property type="entry name" value="membrane protein fhac"/>
    <property type="match status" value="5"/>
</dbReference>
<evidence type="ECO:0000313" key="11">
    <source>
        <dbReference type="Proteomes" id="UP000242175"/>
    </source>
</evidence>
<evidence type="ECO:0000256" key="2">
    <source>
        <dbReference type="ARBA" id="ARBA00022452"/>
    </source>
</evidence>